<keyword evidence="3" id="KW-0378">Hydrolase</keyword>
<dbReference type="Proteomes" id="UP001265259">
    <property type="component" value="Unassembled WGS sequence"/>
</dbReference>
<dbReference type="PANTHER" id="PTHR10357:SF179">
    <property type="entry name" value="NEUTRAL AND BASIC AMINO ACID TRANSPORT PROTEIN RBAT"/>
    <property type="match status" value="1"/>
</dbReference>
<proteinExistence type="inferred from homology"/>
<evidence type="ECO:0000313" key="4">
    <source>
        <dbReference type="Proteomes" id="UP001265259"/>
    </source>
</evidence>
<dbReference type="RefSeq" id="WP_311688979.1">
    <property type="nucleotide sequence ID" value="NZ_JAVRHL010000001.1"/>
</dbReference>
<evidence type="ECO:0000313" key="3">
    <source>
        <dbReference type="EMBL" id="MDT0681361.1"/>
    </source>
</evidence>
<gene>
    <name evidence="3" type="ORF">RM543_01590</name>
</gene>
<dbReference type="SMART" id="SM00642">
    <property type="entry name" value="Aamy"/>
    <property type="match status" value="1"/>
</dbReference>
<keyword evidence="4" id="KW-1185">Reference proteome</keyword>
<dbReference type="Gene3D" id="3.20.20.80">
    <property type="entry name" value="Glycosidases"/>
    <property type="match status" value="1"/>
</dbReference>
<feature type="domain" description="Glycosyl hydrolase family 13 catalytic" evidence="2">
    <location>
        <begin position="20"/>
        <end position="431"/>
    </location>
</feature>
<reference evidence="3 4" key="1">
    <citation type="submission" date="2023-09" db="EMBL/GenBank/DDBJ databases">
        <authorList>
            <person name="Rey-Velasco X."/>
        </authorList>
    </citation>
    <scope>NUCLEOTIDE SEQUENCE [LARGE SCALE GENOMIC DNA]</scope>
    <source>
        <strain evidence="3 4">F158</strain>
    </source>
</reference>
<dbReference type="InterPro" id="IPR006047">
    <property type="entry name" value="GH13_cat_dom"/>
</dbReference>
<dbReference type="InterPro" id="IPR045857">
    <property type="entry name" value="O16G_dom_2"/>
</dbReference>
<dbReference type="InterPro" id="IPR017853">
    <property type="entry name" value="GH"/>
</dbReference>
<name>A0ABU3DCC6_9RHOB</name>
<comment type="similarity">
    <text evidence="1">Belongs to the glycosyl hydrolase 13 family.</text>
</comment>
<dbReference type="Gene3D" id="3.90.400.10">
    <property type="entry name" value="Oligo-1,6-glucosidase, Domain 2"/>
    <property type="match status" value="1"/>
</dbReference>
<protein>
    <submittedName>
        <fullName evidence="3">Alpha-amylase family glycosyl hydrolase</fullName>
    </submittedName>
</protein>
<organism evidence="3 4">
    <name type="scientific">Tropicimonas omnivorans</name>
    <dbReference type="NCBI Taxonomy" id="3075590"/>
    <lineage>
        <taxon>Bacteria</taxon>
        <taxon>Pseudomonadati</taxon>
        <taxon>Pseudomonadota</taxon>
        <taxon>Alphaproteobacteria</taxon>
        <taxon>Rhodobacterales</taxon>
        <taxon>Roseobacteraceae</taxon>
        <taxon>Tropicimonas</taxon>
    </lineage>
</organism>
<comment type="caution">
    <text evidence="3">The sequence shown here is derived from an EMBL/GenBank/DDBJ whole genome shotgun (WGS) entry which is preliminary data.</text>
</comment>
<evidence type="ECO:0000256" key="1">
    <source>
        <dbReference type="ARBA" id="ARBA00008061"/>
    </source>
</evidence>
<dbReference type="SUPFAM" id="SSF51445">
    <property type="entry name" value="(Trans)glycosidases"/>
    <property type="match status" value="1"/>
</dbReference>
<dbReference type="Pfam" id="PF00128">
    <property type="entry name" value="Alpha-amylase"/>
    <property type="match status" value="1"/>
</dbReference>
<dbReference type="GO" id="GO:0016787">
    <property type="term" value="F:hydrolase activity"/>
    <property type="evidence" value="ECO:0007669"/>
    <property type="project" value="UniProtKB-KW"/>
</dbReference>
<accession>A0ABU3DCC6</accession>
<dbReference type="EMBL" id="JAVRHL010000001">
    <property type="protein sequence ID" value="MDT0681361.1"/>
    <property type="molecule type" value="Genomic_DNA"/>
</dbReference>
<dbReference type="PANTHER" id="PTHR10357">
    <property type="entry name" value="ALPHA-AMYLASE FAMILY MEMBER"/>
    <property type="match status" value="1"/>
</dbReference>
<sequence length="530" mass="59748">MSERYTPKRDGWPSNPLIYEIYPRSFYDSTGSGEGDLKGITEKLPYVASLGVDAIWVAPFYCSPMDDGGYDISDHLAVDPRFGTLEDFDEMVETAHGLGLKVMIDQVLNHVSSEHPWFQKSVEGEDQYADWFVWRDPKSDGTAPNNWVTIFGRPAWTWSPYRRQYYLHQYAESQPSLNLEHDEVKEQQNEVVRFWAARGIDGFRFDALGSFITDPELKDNPPATEEQRASMQVGLENVFAWQLHEWDMLPQRGQDVARRLRKAAGPEMYMLGEMNSLIRGVELCELHSGEEKMDACYGVEFSAGGISSKNIAKVLKERQMDSAYAFCFGCHDTPRIVTAQGDGSIGDAKFLGLVAAAMPGPWILWQGDELGLPQADLTRNEIIDLYDRFFYPVHPGRDGTRVPMPWDDDKTHHGFTEGTPWLSMVRRAGIPVQQQEDDPVSALSFFRRLIEFRKRPALRGSGCTVEKATDQALILRRSGEKDGVKESMLCVFNFGPGELETPIDRVPDIASGPVTGNLPARTGAIWVEED</sequence>
<evidence type="ECO:0000259" key="2">
    <source>
        <dbReference type="SMART" id="SM00642"/>
    </source>
</evidence>